<dbReference type="InterPro" id="IPR027417">
    <property type="entry name" value="P-loop_NTPase"/>
</dbReference>
<accession>A0A0D0LTI2</accession>
<organism evidence="2 3">
    <name type="scientific">Variovorax paradoxus</name>
    <dbReference type="NCBI Taxonomy" id="34073"/>
    <lineage>
        <taxon>Bacteria</taxon>
        <taxon>Pseudomonadati</taxon>
        <taxon>Pseudomonadota</taxon>
        <taxon>Betaproteobacteria</taxon>
        <taxon>Burkholderiales</taxon>
        <taxon>Comamonadaceae</taxon>
        <taxon>Variovorax</taxon>
    </lineage>
</organism>
<dbReference type="PROSITE" id="PS50914">
    <property type="entry name" value="BON"/>
    <property type="match status" value="1"/>
</dbReference>
<feature type="domain" description="BON" evidence="1">
    <location>
        <begin position="199"/>
        <end position="267"/>
    </location>
</feature>
<dbReference type="SMART" id="SM00749">
    <property type="entry name" value="BON"/>
    <property type="match status" value="1"/>
</dbReference>
<evidence type="ECO:0000313" key="2">
    <source>
        <dbReference type="EMBL" id="KIQ21889.1"/>
    </source>
</evidence>
<dbReference type="RefSeq" id="WP_042581895.1">
    <property type="nucleotide sequence ID" value="NZ_JXQQ01000084.1"/>
</dbReference>
<evidence type="ECO:0000259" key="1">
    <source>
        <dbReference type="PROSITE" id="PS50914"/>
    </source>
</evidence>
<dbReference type="Pfam" id="PF13189">
    <property type="entry name" value="Cytidylate_kin2"/>
    <property type="match status" value="1"/>
</dbReference>
<sequence length="278" mass="30404">MPVIALTQEMGSLAKDVSVKLAETLSLAVMRHEVIDHLAEKMQVSKSLIGRLRGGKAGLLERLKTDQRSVALYSADELFALADRGNVVLRGWGATCLLRPVPHVVCVRITRSLEKRVEWLMGDLETDDAAFAEAEIRRSDQAHAARMHAQFGVTWGDPVLYDLVLNTDRVTVDSCVAQISQLVARPEFAETPASRALLKNMALQARVKAALKEQTETSDIRVTVDANQGEVILRGIVLNSEERAQTEAVAAAVTGVTGVHNQLRLMATSRRFASAKQT</sequence>
<dbReference type="Gene3D" id="3.30.1340.30">
    <property type="match status" value="1"/>
</dbReference>
<gene>
    <name evidence="2" type="ORF">RT97_26780</name>
</gene>
<dbReference type="InterPro" id="IPR014004">
    <property type="entry name" value="Transpt-assoc_nodulatn_dom_bac"/>
</dbReference>
<dbReference type="OrthoDB" id="7929987at2"/>
<dbReference type="AlphaFoldDB" id="A0A0D0LTI2"/>
<dbReference type="InterPro" id="IPR007055">
    <property type="entry name" value="BON_dom"/>
</dbReference>
<reference evidence="2 3" key="1">
    <citation type="submission" date="2014-12" db="EMBL/GenBank/DDBJ databases">
        <title>16Stimator: statistical estimation of ribosomal gene copy numbers from draft genome assemblies.</title>
        <authorList>
            <person name="Perisin M.A."/>
            <person name="Vetter M."/>
            <person name="Gilbert J.A."/>
            <person name="Bergelson J."/>
        </authorList>
    </citation>
    <scope>NUCLEOTIDE SEQUENCE [LARGE SCALE GENOMIC DNA]</scope>
    <source>
        <strain evidence="2 3">MEDvA23</strain>
    </source>
</reference>
<comment type="caution">
    <text evidence="2">The sequence shown here is derived from an EMBL/GenBank/DDBJ whole genome shotgun (WGS) entry which is preliminary data.</text>
</comment>
<dbReference type="Proteomes" id="UP000032067">
    <property type="component" value="Unassembled WGS sequence"/>
</dbReference>
<dbReference type="EMBL" id="JXQQ01000084">
    <property type="protein sequence ID" value="KIQ21889.1"/>
    <property type="molecule type" value="Genomic_DNA"/>
</dbReference>
<protein>
    <submittedName>
        <fullName evidence="2">Transporter</fullName>
    </submittedName>
</protein>
<proteinExistence type="predicted"/>
<dbReference type="Pfam" id="PF04972">
    <property type="entry name" value="BON"/>
    <property type="match status" value="1"/>
</dbReference>
<evidence type="ECO:0000313" key="3">
    <source>
        <dbReference type="Proteomes" id="UP000032067"/>
    </source>
</evidence>
<name>A0A0D0LTI2_VARPD</name>
<dbReference type="Gene3D" id="3.40.50.300">
    <property type="entry name" value="P-loop containing nucleotide triphosphate hydrolases"/>
    <property type="match status" value="1"/>
</dbReference>